<dbReference type="InterPro" id="IPR004307">
    <property type="entry name" value="TspO_MBR"/>
</dbReference>
<dbReference type="Gene3D" id="1.20.1260.100">
    <property type="entry name" value="TspO/MBR protein"/>
    <property type="match status" value="1"/>
</dbReference>
<evidence type="ECO:0000256" key="5">
    <source>
        <dbReference type="ARBA" id="ARBA00023136"/>
    </source>
</evidence>
<comment type="subcellular location">
    <subcellularLocation>
        <location evidence="1">Membrane</location>
        <topology evidence="1">Multi-pass membrane protein</topology>
    </subcellularLocation>
</comment>
<evidence type="ECO:0000256" key="4">
    <source>
        <dbReference type="ARBA" id="ARBA00022989"/>
    </source>
</evidence>
<dbReference type="FunFam" id="1.20.1260.100:FF:000001">
    <property type="entry name" value="translocator protein 2"/>
    <property type="match status" value="1"/>
</dbReference>
<dbReference type="PANTHER" id="PTHR10057:SF0">
    <property type="entry name" value="TRANSLOCATOR PROTEIN"/>
    <property type="match status" value="1"/>
</dbReference>
<dbReference type="GO" id="GO:0016020">
    <property type="term" value="C:membrane"/>
    <property type="evidence" value="ECO:0007669"/>
    <property type="project" value="UniProtKB-SubCell"/>
</dbReference>
<proteinExistence type="inferred from homology"/>
<evidence type="ECO:0000256" key="2">
    <source>
        <dbReference type="ARBA" id="ARBA00007524"/>
    </source>
</evidence>
<evidence type="ECO:0000256" key="3">
    <source>
        <dbReference type="ARBA" id="ARBA00022692"/>
    </source>
</evidence>
<dbReference type="CDD" id="cd15904">
    <property type="entry name" value="TSPO_MBR"/>
    <property type="match status" value="1"/>
</dbReference>
<gene>
    <name evidence="7" type="ORF">GB883_14525</name>
</gene>
<dbReference type="PANTHER" id="PTHR10057">
    <property type="entry name" value="PERIPHERAL-TYPE BENZODIAZEPINE RECEPTOR"/>
    <property type="match status" value="1"/>
</dbReference>
<accession>A0A7J5ULU7</accession>
<keyword evidence="5 6" id="KW-0472">Membrane</keyword>
<keyword evidence="3 6" id="KW-0812">Transmembrane</keyword>
<dbReference type="Proteomes" id="UP000451860">
    <property type="component" value="Unassembled WGS sequence"/>
</dbReference>
<keyword evidence="4 6" id="KW-1133">Transmembrane helix</keyword>
<keyword evidence="8" id="KW-1185">Reference proteome</keyword>
<name>A0A7J5ULU7_9MICO</name>
<evidence type="ECO:0000256" key="1">
    <source>
        <dbReference type="ARBA" id="ARBA00004141"/>
    </source>
</evidence>
<dbReference type="PIRSF" id="PIRSF005859">
    <property type="entry name" value="PBR"/>
    <property type="match status" value="1"/>
</dbReference>
<protein>
    <submittedName>
        <fullName evidence="7">Tryptophan-rich sensory protein</fullName>
    </submittedName>
</protein>
<evidence type="ECO:0000313" key="8">
    <source>
        <dbReference type="Proteomes" id="UP000451860"/>
    </source>
</evidence>
<dbReference type="Pfam" id="PF03073">
    <property type="entry name" value="TspO_MBR"/>
    <property type="match status" value="1"/>
</dbReference>
<sequence>MRAGTLARTAAAVVATAVTGSAATDPRDPWYLALDKPAWQPPPVAFPVVWTALYADVALASAAAIDGLEQAGRADEARAYRRALAANLVLNAGWSWLFFRARRPWLAAAECAVLAVNSADLVRRTARVNQGAAAALTPYAAWCGFATALTAAIAVKNPGA</sequence>
<dbReference type="GO" id="GO:0033013">
    <property type="term" value="P:tetrapyrrole metabolic process"/>
    <property type="evidence" value="ECO:0007669"/>
    <property type="project" value="UniProtKB-ARBA"/>
</dbReference>
<comment type="caution">
    <text evidence="7">The sequence shown here is derived from an EMBL/GenBank/DDBJ whole genome shotgun (WGS) entry which is preliminary data.</text>
</comment>
<dbReference type="InterPro" id="IPR038330">
    <property type="entry name" value="TspO/MBR-related_sf"/>
</dbReference>
<dbReference type="OrthoDB" id="9795496at2"/>
<evidence type="ECO:0000313" key="7">
    <source>
        <dbReference type="EMBL" id="KAE8763359.1"/>
    </source>
</evidence>
<dbReference type="EMBL" id="WHJE01000077">
    <property type="protein sequence ID" value="KAE8763359.1"/>
    <property type="molecule type" value="Genomic_DNA"/>
</dbReference>
<reference evidence="7 8" key="1">
    <citation type="submission" date="2019-10" db="EMBL/GenBank/DDBJ databases">
        <title>Georgenia wutianyii sp. nov. and Georgenia yuyongxinii sp. nov. isolated from plateau pika (Ochotona curzoniae) in the Qinghai-Tibet plateau of China.</title>
        <authorList>
            <person name="Tian Z."/>
        </authorList>
    </citation>
    <scope>NUCLEOTIDE SEQUENCE [LARGE SCALE GENOMIC DNA]</scope>
    <source>
        <strain evidence="7 8">DSM 21501</strain>
    </source>
</reference>
<feature type="transmembrane region" description="Helical" evidence="6">
    <location>
        <begin position="134"/>
        <end position="155"/>
    </location>
</feature>
<dbReference type="RefSeq" id="WP_152204639.1">
    <property type="nucleotide sequence ID" value="NZ_VUKF01000064.1"/>
</dbReference>
<dbReference type="AlphaFoldDB" id="A0A7J5ULU7"/>
<comment type="similarity">
    <text evidence="2">Belongs to the TspO/BZRP family.</text>
</comment>
<organism evidence="7 8">
    <name type="scientific">Georgenia thermotolerans</name>
    <dbReference type="NCBI Taxonomy" id="527326"/>
    <lineage>
        <taxon>Bacteria</taxon>
        <taxon>Bacillati</taxon>
        <taxon>Actinomycetota</taxon>
        <taxon>Actinomycetes</taxon>
        <taxon>Micrococcales</taxon>
        <taxon>Bogoriellaceae</taxon>
        <taxon>Georgenia</taxon>
    </lineage>
</organism>
<evidence type="ECO:0000256" key="6">
    <source>
        <dbReference type="SAM" id="Phobius"/>
    </source>
</evidence>